<evidence type="ECO:0000256" key="1">
    <source>
        <dbReference type="ARBA" id="ARBA00004141"/>
    </source>
</evidence>
<evidence type="ECO:0000259" key="6">
    <source>
        <dbReference type="PROSITE" id="PS50261"/>
    </source>
</evidence>
<organism evidence="7 8">
    <name type="scientific">Caerostris darwini</name>
    <dbReference type="NCBI Taxonomy" id="1538125"/>
    <lineage>
        <taxon>Eukaryota</taxon>
        <taxon>Metazoa</taxon>
        <taxon>Ecdysozoa</taxon>
        <taxon>Arthropoda</taxon>
        <taxon>Chelicerata</taxon>
        <taxon>Arachnida</taxon>
        <taxon>Araneae</taxon>
        <taxon>Araneomorphae</taxon>
        <taxon>Entelegynae</taxon>
        <taxon>Araneoidea</taxon>
        <taxon>Araneidae</taxon>
        <taxon>Caerostris</taxon>
    </lineage>
</organism>
<dbReference type="InterPro" id="IPR050332">
    <property type="entry name" value="GPCR_2"/>
</dbReference>
<keyword evidence="8" id="KW-1185">Reference proteome</keyword>
<evidence type="ECO:0000313" key="8">
    <source>
        <dbReference type="Proteomes" id="UP001054837"/>
    </source>
</evidence>
<feature type="domain" description="G-protein coupled receptors family 2 profile 2" evidence="6">
    <location>
        <begin position="1"/>
        <end position="68"/>
    </location>
</feature>
<dbReference type="PANTHER" id="PTHR45620">
    <property type="entry name" value="PDF RECEPTOR-LIKE PROTEIN-RELATED"/>
    <property type="match status" value="1"/>
</dbReference>
<proteinExistence type="predicted"/>
<dbReference type="PROSITE" id="PS50261">
    <property type="entry name" value="G_PROTEIN_RECEP_F2_4"/>
    <property type="match status" value="1"/>
</dbReference>
<dbReference type="GO" id="GO:0005886">
    <property type="term" value="C:plasma membrane"/>
    <property type="evidence" value="ECO:0007669"/>
    <property type="project" value="TreeGrafter"/>
</dbReference>
<accession>A0AAV4N0J2</accession>
<feature type="transmembrane region" description="Helical" evidence="5">
    <location>
        <begin position="58"/>
        <end position="75"/>
    </location>
</feature>
<evidence type="ECO:0000256" key="3">
    <source>
        <dbReference type="ARBA" id="ARBA00022989"/>
    </source>
</evidence>
<dbReference type="PANTHER" id="PTHR45620:SF15">
    <property type="entry name" value="DIURETIC HORMONE 44 RECEPTOR 1-RELATED"/>
    <property type="match status" value="1"/>
</dbReference>
<evidence type="ECO:0000256" key="5">
    <source>
        <dbReference type="SAM" id="Phobius"/>
    </source>
</evidence>
<dbReference type="Proteomes" id="UP001054837">
    <property type="component" value="Unassembled WGS sequence"/>
</dbReference>
<feature type="transmembrane region" description="Helical" evidence="5">
    <location>
        <begin position="20"/>
        <end position="38"/>
    </location>
</feature>
<dbReference type="GO" id="GO:0017046">
    <property type="term" value="F:peptide hormone binding"/>
    <property type="evidence" value="ECO:0007669"/>
    <property type="project" value="TreeGrafter"/>
</dbReference>
<sequence>MRTNSAIEAKQIRQAVRATALLFPLLGVTHLLFCVNPGGRWEPVYMLVNALLQSSQGLFVSILYCFLNAEVQAVLRRAYTRRRSSTALWRHRSSRALGVSLTTQLPPPVQVPEEETALT</sequence>
<comment type="caution">
    <text evidence="7">The sequence shown here is derived from an EMBL/GenBank/DDBJ whole genome shotgun (WGS) entry which is preliminary data.</text>
</comment>
<dbReference type="GO" id="GO:0007188">
    <property type="term" value="P:adenylate cyclase-modulating G protein-coupled receptor signaling pathway"/>
    <property type="evidence" value="ECO:0007669"/>
    <property type="project" value="TreeGrafter"/>
</dbReference>
<evidence type="ECO:0000256" key="4">
    <source>
        <dbReference type="ARBA" id="ARBA00023136"/>
    </source>
</evidence>
<dbReference type="GO" id="GO:0008528">
    <property type="term" value="F:G protein-coupled peptide receptor activity"/>
    <property type="evidence" value="ECO:0007669"/>
    <property type="project" value="TreeGrafter"/>
</dbReference>
<dbReference type="PROSITE" id="PS00650">
    <property type="entry name" value="G_PROTEIN_RECEP_F2_2"/>
    <property type="match status" value="1"/>
</dbReference>
<dbReference type="InterPro" id="IPR017981">
    <property type="entry name" value="GPCR_2-like_7TM"/>
</dbReference>
<dbReference type="InterPro" id="IPR000832">
    <property type="entry name" value="GPCR_2_secretin-like"/>
</dbReference>
<dbReference type="GO" id="GO:0007166">
    <property type="term" value="P:cell surface receptor signaling pathway"/>
    <property type="evidence" value="ECO:0007669"/>
    <property type="project" value="InterPro"/>
</dbReference>
<reference evidence="7 8" key="1">
    <citation type="submission" date="2021-06" db="EMBL/GenBank/DDBJ databases">
        <title>Caerostris darwini draft genome.</title>
        <authorList>
            <person name="Kono N."/>
            <person name="Arakawa K."/>
        </authorList>
    </citation>
    <scope>NUCLEOTIDE SEQUENCE [LARGE SCALE GENOMIC DNA]</scope>
</reference>
<dbReference type="AlphaFoldDB" id="A0AAV4N0J2"/>
<keyword evidence="7" id="KW-0675">Receptor</keyword>
<protein>
    <submittedName>
        <fullName evidence="7">Corticotropin-releasing factor receptor 2</fullName>
    </submittedName>
</protein>
<keyword evidence="4 5" id="KW-0472">Membrane</keyword>
<comment type="subcellular location">
    <subcellularLocation>
        <location evidence="1">Membrane</location>
        <topology evidence="1">Multi-pass membrane protein</topology>
    </subcellularLocation>
</comment>
<dbReference type="Gene3D" id="1.20.1070.10">
    <property type="entry name" value="Rhodopsin 7-helix transmembrane proteins"/>
    <property type="match status" value="1"/>
</dbReference>
<dbReference type="InterPro" id="IPR017983">
    <property type="entry name" value="GPCR_2_secretin-like_CS"/>
</dbReference>
<evidence type="ECO:0000256" key="2">
    <source>
        <dbReference type="ARBA" id="ARBA00022692"/>
    </source>
</evidence>
<keyword evidence="3 5" id="KW-1133">Transmembrane helix</keyword>
<dbReference type="PRINTS" id="PR00249">
    <property type="entry name" value="GPCRSECRETIN"/>
</dbReference>
<evidence type="ECO:0000313" key="7">
    <source>
        <dbReference type="EMBL" id="GIX77538.1"/>
    </source>
</evidence>
<dbReference type="EMBL" id="BPLQ01001019">
    <property type="protein sequence ID" value="GIX77538.1"/>
    <property type="molecule type" value="Genomic_DNA"/>
</dbReference>
<gene>
    <name evidence="7" type="primary">Crhr2</name>
    <name evidence="7" type="ORF">CDAR_268381</name>
</gene>
<name>A0AAV4N0J2_9ARAC</name>
<keyword evidence="2 5" id="KW-0812">Transmembrane</keyword>
<dbReference type="Pfam" id="PF00002">
    <property type="entry name" value="7tm_2"/>
    <property type="match status" value="1"/>
</dbReference>